<feature type="transmembrane region" description="Helical" evidence="12">
    <location>
        <begin position="181"/>
        <end position="200"/>
    </location>
</feature>
<keyword evidence="9 12" id="KW-1133">Transmembrane helix</keyword>
<feature type="transmembrane region" description="Helical" evidence="12">
    <location>
        <begin position="151"/>
        <end position="169"/>
    </location>
</feature>
<dbReference type="Proteomes" id="UP000557772">
    <property type="component" value="Unassembled WGS sequence"/>
</dbReference>
<dbReference type="Gene3D" id="1.10.3730.20">
    <property type="match status" value="2"/>
</dbReference>
<protein>
    <submittedName>
        <fullName evidence="14">EamA family transporter</fullName>
    </submittedName>
</protein>
<dbReference type="Pfam" id="PF00892">
    <property type="entry name" value="EamA"/>
    <property type="match status" value="2"/>
</dbReference>
<evidence type="ECO:0000313" key="15">
    <source>
        <dbReference type="Proteomes" id="UP000557772"/>
    </source>
</evidence>
<comment type="similarity">
    <text evidence="2">Belongs to the EamA transporter family.</text>
</comment>
<dbReference type="PANTHER" id="PTHR30561">
    <property type="entry name" value="SMR FAMILY PROTON-DEPENDENT DRUG EFFLUX TRANSPORTER SUGE"/>
    <property type="match status" value="1"/>
</dbReference>
<keyword evidence="10" id="KW-0443">Lipid metabolism</keyword>
<evidence type="ECO:0000256" key="1">
    <source>
        <dbReference type="ARBA" id="ARBA00004651"/>
    </source>
</evidence>
<dbReference type="InterPro" id="IPR000390">
    <property type="entry name" value="Small_drug/metabolite_transptr"/>
</dbReference>
<dbReference type="SUPFAM" id="SSF103481">
    <property type="entry name" value="Multidrug resistance efflux transporter EmrE"/>
    <property type="match status" value="2"/>
</dbReference>
<reference evidence="14 15" key="1">
    <citation type="submission" date="2020-05" db="EMBL/GenBank/DDBJ databases">
        <title>Flexivirga sp. ID2601S isolated from air conditioner.</title>
        <authorList>
            <person name="Kim D.H."/>
        </authorList>
    </citation>
    <scope>NUCLEOTIDE SEQUENCE [LARGE SCALE GENOMIC DNA]</scope>
    <source>
        <strain evidence="14 15">ID2601S</strain>
    </source>
</reference>
<evidence type="ECO:0000256" key="9">
    <source>
        <dbReference type="ARBA" id="ARBA00022989"/>
    </source>
</evidence>
<evidence type="ECO:0000256" key="5">
    <source>
        <dbReference type="ARBA" id="ARBA00022519"/>
    </source>
</evidence>
<evidence type="ECO:0000256" key="10">
    <source>
        <dbReference type="ARBA" id="ARBA00023098"/>
    </source>
</evidence>
<comment type="subcellular location">
    <subcellularLocation>
        <location evidence="1">Cell membrane</location>
        <topology evidence="1">Multi-pass membrane protein</topology>
    </subcellularLocation>
</comment>
<feature type="transmembrane region" description="Helical" evidence="12">
    <location>
        <begin position="62"/>
        <end position="81"/>
    </location>
</feature>
<dbReference type="EMBL" id="JABENB010000001">
    <property type="protein sequence ID" value="NNG38945.1"/>
    <property type="molecule type" value="Genomic_DNA"/>
</dbReference>
<evidence type="ECO:0000256" key="4">
    <source>
        <dbReference type="ARBA" id="ARBA00022516"/>
    </source>
</evidence>
<name>A0A849AEM5_9MICO</name>
<keyword evidence="7 12" id="KW-0812">Transmembrane</keyword>
<keyword evidence="6" id="KW-0441">Lipid A biosynthesis</keyword>
<evidence type="ECO:0000256" key="2">
    <source>
        <dbReference type="ARBA" id="ARBA00007362"/>
    </source>
</evidence>
<feature type="transmembrane region" description="Helical" evidence="12">
    <location>
        <begin position="246"/>
        <end position="265"/>
    </location>
</feature>
<gene>
    <name evidence="14" type="ORF">HJ588_06615</name>
</gene>
<feature type="transmembrane region" description="Helical" evidence="12">
    <location>
        <begin position="119"/>
        <end position="139"/>
    </location>
</feature>
<evidence type="ECO:0000256" key="12">
    <source>
        <dbReference type="SAM" id="Phobius"/>
    </source>
</evidence>
<dbReference type="PANTHER" id="PTHR30561:SF9">
    <property type="entry name" value="4-AMINO-4-DEOXY-L-ARABINOSE-PHOSPHOUNDECAPRENOL FLIPPASE SUBUNIT ARNF-RELATED"/>
    <property type="match status" value="1"/>
</dbReference>
<evidence type="ECO:0000256" key="3">
    <source>
        <dbReference type="ARBA" id="ARBA00022475"/>
    </source>
</evidence>
<keyword evidence="15" id="KW-1185">Reference proteome</keyword>
<dbReference type="GO" id="GO:0009103">
    <property type="term" value="P:lipopolysaccharide biosynthetic process"/>
    <property type="evidence" value="ECO:0007669"/>
    <property type="project" value="UniProtKB-KW"/>
</dbReference>
<proteinExistence type="inferred from homology"/>
<feature type="transmembrane region" description="Helical" evidence="12">
    <location>
        <begin position="221"/>
        <end position="240"/>
    </location>
</feature>
<feature type="domain" description="EamA" evidence="13">
    <location>
        <begin position="5"/>
        <end position="137"/>
    </location>
</feature>
<comment type="caution">
    <text evidence="14">The sequence shown here is derived from an EMBL/GenBank/DDBJ whole genome shotgun (WGS) entry which is preliminary data.</text>
</comment>
<dbReference type="InterPro" id="IPR037185">
    <property type="entry name" value="EmrE-like"/>
</dbReference>
<feature type="domain" description="EamA" evidence="13">
    <location>
        <begin position="154"/>
        <end position="289"/>
    </location>
</feature>
<keyword evidence="11 12" id="KW-0472">Membrane</keyword>
<dbReference type="RefSeq" id="WP_171153255.1">
    <property type="nucleotide sequence ID" value="NZ_JABENB010000001.1"/>
</dbReference>
<organism evidence="14 15">
    <name type="scientific">Flexivirga aerilata</name>
    <dbReference type="NCBI Taxonomy" id="1656889"/>
    <lineage>
        <taxon>Bacteria</taxon>
        <taxon>Bacillati</taxon>
        <taxon>Actinomycetota</taxon>
        <taxon>Actinomycetes</taxon>
        <taxon>Micrococcales</taxon>
        <taxon>Dermacoccaceae</taxon>
        <taxon>Flexivirga</taxon>
    </lineage>
</organism>
<dbReference type="GO" id="GO:0022857">
    <property type="term" value="F:transmembrane transporter activity"/>
    <property type="evidence" value="ECO:0007669"/>
    <property type="project" value="InterPro"/>
</dbReference>
<dbReference type="AlphaFoldDB" id="A0A849AEM5"/>
<evidence type="ECO:0000256" key="7">
    <source>
        <dbReference type="ARBA" id="ARBA00022692"/>
    </source>
</evidence>
<dbReference type="InterPro" id="IPR000620">
    <property type="entry name" value="EamA_dom"/>
</dbReference>
<evidence type="ECO:0000259" key="13">
    <source>
        <dbReference type="Pfam" id="PF00892"/>
    </source>
</evidence>
<sequence>MSLAALALVLTAAVLHAVWNIAAKRVQGGSQVFVFCYALLSAALWLPIGAVVLLRSDSSIDWPLLLASALSGLFHNLYGLALQTGYDNADLGVVYPVARGTGPLITMVFAIAALGERPGLLGVAGGLVVVAGVAIVATARAPEGHAVQRHSAYSGILWGTLTGLTIASYTLWDDHAMTELALLPIPYFALTAAWQSLLMAPALRGQRGTMRRILHDHWREVAVIAVLSPLAYVLVLQAMTTTPVALVAPARESSIVVGALLAWWLFKEPRPARKLAGAVVVLAGIALIAA</sequence>
<keyword evidence="4" id="KW-0444">Lipid biosynthesis</keyword>
<evidence type="ECO:0000256" key="6">
    <source>
        <dbReference type="ARBA" id="ARBA00022556"/>
    </source>
</evidence>
<keyword evidence="5" id="KW-0997">Cell inner membrane</keyword>
<keyword evidence="3" id="KW-1003">Cell membrane</keyword>
<accession>A0A849AEM5</accession>
<evidence type="ECO:0000313" key="14">
    <source>
        <dbReference type="EMBL" id="NNG38945.1"/>
    </source>
</evidence>
<dbReference type="GO" id="GO:0005886">
    <property type="term" value="C:plasma membrane"/>
    <property type="evidence" value="ECO:0007669"/>
    <property type="project" value="UniProtKB-SubCell"/>
</dbReference>
<evidence type="ECO:0000256" key="11">
    <source>
        <dbReference type="ARBA" id="ARBA00023136"/>
    </source>
</evidence>
<feature type="transmembrane region" description="Helical" evidence="12">
    <location>
        <begin position="33"/>
        <end position="55"/>
    </location>
</feature>
<keyword evidence="8" id="KW-0448">Lipopolysaccharide biosynthesis</keyword>
<evidence type="ECO:0000256" key="8">
    <source>
        <dbReference type="ARBA" id="ARBA00022985"/>
    </source>
</evidence>